<dbReference type="RefSeq" id="WP_214296109.1">
    <property type="nucleotide sequence ID" value="NZ_JAHDYS010000001.1"/>
</dbReference>
<feature type="region of interest" description="Disordered" evidence="1">
    <location>
        <begin position="275"/>
        <end position="296"/>
    </location>
</feature>
<name>A0ABS5U409_9BACT</name>
<evidence type="ECO:0000256" key="1">
    <source>
        <dbReference type="SAM" id="MobiDB-lite"/>
    </source>
</evidence>
<dbReference type="EMBL" id="JAHDYS010000001">
    <property type="protein sequence ID" value="MBT1070408.1"/>
    <property type="molecule type" value="Genomic_DNA"/>
</dbReference>
<evidence type="ECO:0000313" key="3">
    <source>
        <dbReference type="Proteomes" id="UP000784128"/>
    </source>
</evidence>
<evidence type="ECO:0000313" key="2">
    <source>
        <dbReference type="EMBL" id="MBT1070408.1"/>
    </source>
</evidence>
<proteinExistence type="predicted"/>
<keyword evidence="3" id="KW-1185">Reference proteome</keyword>
<comment type="caution">
    <text evidence="2">The sequence shown here is derived from an EMBL/GenBank/DDBJ whole genome shotgun (WGS) entry which is preliminary data.</text>
</comment>
<sequence length="296" mass="33648">MVKTVFATLACLVLYGILIVPFTEYLHNRPFDEKMGYIPSVTALRIVAADHKELVAASLVSKVLMYFGGLSVKNENDILPILPDYKRMSGILHGAVKLDPYNMDAYYFAQSFLTWDVKQYKLANDLLDYGMKYRTWDWMLPFFAGFNSAYFMKDYPKAAEYYKRAGELSGSELHFSLAGRYMQESGQTELAISYLSAMEKGERNPAVKKNYQIRLSAFKEAHRIELARDKYRQERKAEPATVEQLVRAGYLTPAPVDPYGGTFYLTPDGKVATTSKFAFGGKKDNSQNDGESHERN</sequence>
<dbReference type="Proteomes" id="UP000784128">
    <property type="component" value="Unassembled WGS sequence"/>
</dbReference>
<protein>
    <recommendedName>
        <fullName evidence="4">Tetratricopeptide repeat protein</fullName>
    </recommendedName>
</protein>
<gene>
    <name evidence="2" type="ORF">KJB30_01290</name>
</gene>
<feature type="compositionally biased region" description="Basic and acidic residues" evidence="1">
    <location>
        <begin position="281"/>
        <end position="296"/>
    </location>
</feature>
<evidence type="ECO:0008006" key="4">
    <source>
        <dbReference type="Google" id="ProtNLM"/>
    </source>
</evidence>
<accession>A0ABS5U409</accession>
<organism evidence="2 3">
    <name type="scientific">Pelotalea chapellei</name>
    <dbReference type="NCBI Taxonomy" id="44671"/>
    <lineage>
        <taxon>Bacteria</taxon>
        <taxon>Pseudomonadati</taxon>
        <taxon>Thermodesulfobacteriota</taxon>
        <taxon>Desulfuromonadia</taxon>
        <taxon>Geobacterales</taxon>
        <taxon>Geobacteraceae</taxon>
        <taxon>Pelotalea</taxon>
    </lineage>
</organism>
<reference evidence="2 3" key="1">
    <citation type="submission" date="2021-05" db="EMBL/GenBank/DDBJ databases">
        <title>The draft genome of Geobacter chapellei DSM 13688.</title>
        <authorList>
            <person name="Xu Z."/>
            <person name="Masuda Y."/>
            <person name="Itoh H."/>
            <person name="Senoo K."/>
        </authorList>
    </citation>
    <scope>NUCLEOTIDE SEQUENCE [LARGE SCALE GENOMIC DNA]</scope>
    <source>
        <strain evidence="2 3">DSM 13688</strain>
    </source>
</reference>